<dbReference type="PANTHER" id="PTHR45638">
    <property type="entry name" value="CYCLIC NUCLEOTIDE-GATED CATION CHANNEL SUBUNIT A"/>
    <property type="match status" value="1"/>
</dbReference>
<dbReference type="SUPFAM" id="SSF81324">
    <property type="entry name" value="Voltage-gated potassium channels"/>
    <property type="match status" value="1"/>
</dbReference>
<comment type="subcellular location">
    <subcellularLocation>
        <location evidence="1">Membrane</location>
        <topology evidence="1">Multi-pass membrane protein</topology>
    </subcellularLocation>
</comment>
<feature type="domain" description="Cyclic nucleotide-binding" evidence="11">
    <location>
        <begin position="407"/>
        <end position="504"/>
    </location>
</feature>
<dbReference type="SUPFAM" id="SSF51206">
    <property type="entry name" value="cAMP-binding domain-like"/>
    <property type="match status" value="1"/>
</dbReference>
<dbReference type="Pfam" id="PF00027">
    <property type="entry name" value="cNMP_binding"/>
    <property type="match status" value="1"/>
</dbReference>
<dbReference type="PRINTS" id="PR01463">
    <property type="entry name" value="EAGCHANLFMLY"/>
</dbReference>
<keyword evidence="6 10" id="KW-0472">Membrane</keyword>
<dbReference type="GO" id="GO:0005249">
    <property type="term" value="F:voltage-gated potassium channel activity"/>
    <property type="evidence" value="ECO:0007669"/>
    <property type="project" value="InterPro"/>
</dbReference>
<keyword evidence="4 10" id="KW-1133">Transmembrane helix</keyword>
<protein>
    <recommendedName>
        <fullName evidence="11">Cyclic nucleotide-binding domain-containing protein</fullName>
    </recommendedName>
</protein>
<dbReference type="InterPro" id="IPR005821">
    <property type="entry name" value="Ion_trans_dom"/>
</dbReference>
<feature type="transmembrane region" description="Helical" evidence="10">
    <location>
        <begin position="273"/>
        <end position="292"/>
    </location>
</feature>
<evidence type="ECO:0000256" key="7">
    <source>
        <dbReference type="ARBA" id="ARBA00023286"/>
    </source>
</evidence>
<feature type="transmembrane region" description="Helical" evidence="10">
    <location>
        <begin position="92"/>
        <end position="115"/>
    </location>
</feature>
<feature type="region of interest" description="Disordered" evidence="9">
    <location>
        <begin position="709"/>
        <end position="739"/>
    </location>
</feature>
<dbReference type="OrthoDB" id="415460at2759"/>
<dbReference type="InterPro" id="IPR018490">
    <property type="entry name" value="cNMP-bd_dom_sf"/>
</dbReference>
<dbReference type="eggNOG" id="KOG0500">
    <property type="taxonomic scope" value="Eukaryota"/>
</dbReference>
<name>A0A0L0T6G1_ALLM3</name>
<organism evidence="12 13">
    <name type="scientific">Allomyces macrogynus (strain ATCC 38327)</name>
    <name type="common">Allomyces javanicus var. macrogynus</name>
    <dbReference type="NCBI Taxonomy" id="578462"/>
    <lineage>
        <taxon>Eukaryota</taxon>
        <taxon>Fungi</taxon>
        <taxon>Fungi incertae sedis</taxon>
        <taxon>Blastocladiomycota</taxon>
        <taxon>Blastocladiomycetes</taxon>
        <taxon>Blastocladiales</taxon>
        <taxon>Blastocladiaceae</taxon>
        <taxon>Allomyces</taxon>
    </lineage>
</organism>
<dbReference type="InterPro" id="IPR000595">
    <property type="entry name" value="cNMP-bd_dom"/>
</dbReference>
<evidence type="ECO:0000313" key="12">
    <source>
        <dbReference type="EMBL" id="KNE70337.1"/>
    </source>
</evidence>
<evidence type="ECO:0000259" key="11">
    <source>
        <dbReference type="PROSITE" id="PS50042"/>
    </source>
</evidence>
<dbReference type="SMART" id="SM00100">
    <property type="entry name" value="cNMP"/>
    <property type="match status" value="1"/>
</dbReference>
<keyword evidence="13" id="KW-1185">Reference proteome</keyword>
<evidence type="ECO:0000256" key="8">
    <source>
        <dbReference type="ARBA" id="ARBA00023303"/>
    </source>
</evidence>
<dbReference type="GO" id="GO:0005221">
    <property type="term" value="F:intracellularly cyclic nucleotide-activated monoatomic cation channel activity"/>
    <property type="evidence" value="ECO:0007669"/>
    <property type="project" value="InterPro"/>
</dbReference>
<dbReference type="InterPro" id="IPR050866">
    <property type="entry name" value="CNG_cation_channel"/>
</dbReference>
<evidence type="ECO:0000256" key="10">
    <source>
        <dbReference type="SAM" id="Phobius"/>
    </source>
</evidence>
<proteinExistence type="predicted"/>
<dbReference type="Proteomes" id="UP000054350">
    <property type="component" value="Unassembled WGS sequence"/>
</dbReference>
<feature type="transmembrane region" description="Helical" evidence="10">
    <location>
        <begin position="127"/>
        <end position="150"/>
    </location>
</feature>
<evidence type="ECO:0000256" key="5">
    <source>
        <dbReference type="ARBA" id="ARBA00023065"/>
    </source>
</evidence>
<evidence type="ECO:0000256" key="1">
    <source>
        <dbReference type="ARBA" id="ARBA00004141"/>
    </source>
</evidence>
<dbReference type="PANTHER" id="PTHR45638:SF19">
    <property type="entry name" value="CYCLIC NUCLEOTIDE-BINDING DOMAIN-CONTAINING PROTEIN"/>
    <property type="match status" value="1"/>
</dbReference>
<dbReference type="InterPro" id="IPR014710">
    <property type="entry name" value="RmlC-like_jellyroll"/>
</dbReference>
<reference evidence="12 13" key="1">
    <citation type="submission" date="2009-11" db="EMBL/GenBank/DDBJ databases">
        <title>Annotation of Allomyces macrogynus ATCC 38327.</title>
        <authorList>
            <consortium name="The Broad Institute Genome Sequencing Platform"/>
            <person name="Russ C."/>
            <person name="Cuomo C."/>
            <person name="Burger G."/>
            <person name="Gray M.W."/>
            <person name="Holland P.W.H."/>
            <person name="King N."/>
            <person name="Lang F.B.F."/>
            <person name="Roger A.J."/>
            <person name="Ruiz-Trillo I."/>
            <person name="Young S.K."/>
            <person name="Zeng Q."/>
            <person name="Gargeya S."/>
            <person name="Fitzgerald M."/>
            <person name="Haas B."/>
            <person name="Abouelleil A."/>
            <person name="Alvarado L."/>
            <person name="Arachchi H.M."/>
            <person name="Berlin A."/>
            <person name="Chapman S.B."/>
            <person name="Gearin G."/>
            <person name="Goldberg J."/>
            <person name="Griggs A."/>
            <person name="Gujja S."/>
            <person name="Hansen M."/>
            <person name="Heiman D."/>
            <person name="Howarth C."/>
            <person name="Larimer J."/>
            <person name="Lui A."/>
            <person name="MacDonald P.J.P."/>
            <person name="McCowen C."/>
            <person name="Montmayeur A."/>
            <person name="Murphy C."/>
            <person name="Neiman D."/>
            <person name="Pearson M."/>
            <person name="Priest M."/>
            <person name="Roberts A."/>
            <person name="Saif S."/>
            <person name="Shea T."/>
            <person name="Sisk P."/>
            <person name="Stolte C."/>
            <person name="Sykes S."/>
            <person name="Wortman J."/>
            <person name="Nusbaum C."/>
            <person name="Birren B."/>
        </authorList>
    </citation>
    <scope>NUCLEOTIDE SEQUENCE [LARGE SCALE GENOMIC DNA]</scope>
    <source>
        <strain evidence="12 13">ATCC 38327</strain>
    </source>
</reference>
<dbReference type="EMBL" id="GG745365">
    <property type="protein sequence ID" value="KNE70337.1"/>
    <property type="molecule type" value="Genomic_DNA"/>
</dbReference>
<dbReference type="GO" id="GO:0044877">
    <property type="term" value="F:protein-containing complex binding"/>
    <property type="evidence" value="ECO:0007669"/>
    <property type="project" value="TreeGrafter"/>
</dbReference>
<dbReference type="PROSITE" id="PS00888">
    <property type="entry name" value="CNMP_BINDING_1"/>
    <property type="match status" value="1"/>
</dbReference>
<sequence>MPGRPRPGTDADFSGLPTASDILPRTHVRFPGAGTGKYLDGIGETDYDTARGPVAAVRRRMRVASATWRQIWTKLYRFYLLPGEPFLTWWDWFMVLVAVSNGVSISFMVAFRYLYAGSFVGQLLIDLLYLVDIFLKFHVSYLDQGFYVIFPAKMAMHYMRSWEFSFDLVTNLPVDLIAVGWIGQPDRALYYLALCRLPKLLRTLKLVWWFHKEEKGLNSQAVFQLYKFTIYITLITHWCTCIWYVLACPEADTCASPSWATDPDQSPTYADRLSMYIYALYWTVMTMTTTGYGDVHATNDRERVWSIVCMITGVFLYGYVSGTITSSLSNLDSRRVSYRQKVEAIKQYMLDQNMDKTMQKRVTGWYEYTWERNKGIDVINVFNDLPTNFRAEVALSLNEDILDKVPMFKDTSLGFRRMLSIAMRINFFTADTFVVHRGEIGKEMFFVVQGRVDMLNDGGEAMHSMVEGSFFGEYMLILGYTCEASAKAVCNCDVYVLCDDDYRRACHNYPEDAAKVLAATKDAYATYQQRRQKQQRGNQRKQSTDFDLEEFGGVSGTLGTLTRHGNAHGGGGTSASNLPQLHPGRSSDGLSPSTTAPTSRRPSFGYLVMGEDDQKRLDLIKHEKRRKSVAGSKFSMTAHHERIKPVEDGVRYVGTLGRSRRASDASTAAAALLVPGAMRTVGLPHSGGSAASSHAGSATGSLSGLGPEVMGMVRSGSGSAAAATALRRRRRAPRRFRRH</sequence>
<dbReference type="Gene3D" id="1.10.287.630">
    <property type="entry name" value="Helix hairpin bin"/>
    <property type="match status" value="1"/>
</dbReference>
<feature type="compositionally biased region" description="Basic residues" evidence="9">
    <location>
        <begin position="726"/>
        <end position="739"/>
    </location>
</feature>
<accession>A0A0L0T6G1</accession>
<dbReference type="OMA" id="GILQMYL"/>
<dbReference type="FunFam" id="1.10.287.630:FF:000001">
    <property type="entry name" value="Cyclic nucleotide-gated channel alpha 3"/>
    <property type="match status" value="1"/>
</dbReference>
<dbReference type="CDD" id="cd00038">
    <property type="entry name" value="CAP_ED"/>
    <property type="match status" value="1"/>
</dbReference>
<feature type="transmembrane region" description="Helical" evidence="10">
    <location>
        <begin position="304"/>
        <end position="320"/>
    </location>
</feature>
<evidence type="ECO:0000256" key="4">
    <source>
        <dbReference type="ARBA" id="ARBA00022989"/>
    </source>
</evidence>
<feature type="region of interest" description="Disordered" evidence="9">
    <location>
        <begin position="529"/>
        <end position="605"/>
    </location>
</feature>
<dbReference type="Gene3D" id="2.60.120.10">
    <property type="entry name" value="Jelly Rolls"/>
    <property type="match status" value="1"/>
</dbReference>
<keyword evidence="8" id="KW-0407">Ion channel</keyword>
<dbReference type="GO" id="GO:0016020">
    <property type="term" value="C:membrane"/>
    <property type="evidence" value="ECO:0007669"/>
    <property type="project" value="UniProtKB-SubCell"/>
</dbReference>
<dbReference type="Gene3D" id="1.10.287.70">
    <property type="match status" value="1"/>
</dbReference>
<dbReference type="Pfam" id="PF00520">
    <property type="entry name" value="Ion_trans"/>
    <property type="match status" value="1"/>
</dbReference>
<keyword evidence="7" id="KW-1071">Ligand-gated ion channel</keyword>
<feature type="compositionally biased region" description="Polar residues" evidence="9">
    <location>
        <begin position="588"/>
        <end position="601"/>
    </location>
</feature>
<keyword evidence="2" id="KW-0813">Transport</keyword>
<dbReference type="AlphaFoldDB" id="A0A0L0T6G1"/>
<reference evidence="13" key="2">
    <citation type="submission" date="2009-11" db="EMBL/GenBank/DDBJ databases">
        <title>The Genome Sequence of Allomyces macrogynus strain ATCC 38327.</title>
        <authorList>
            <consortium name="The Broad Institute Genome Sequencing Platform"/>
            <person name="Russ C."/>
            <person name="Cuomo C."/>
            <person name="Shea T."/>
            <person name="Young S.K."/>
            <person name="Zeng Q."/>
            <person name="Koehrsen M."/>
            <person name="Haas B."/>
            <person name="Borodovsky M."/>
            <person name="Guigo R."/>
            <person name="Alvarado L."/>
            <person name="Berlin A."/>
            <person name="Borenstein D."/>
            <person name="Chen Z."/>
            <person name="Engels R."/>
            <person name="Freedman E."/>
            <person name="Gellesch M."/>
            <person name="Goldberg J."/>
            <person name="Griggs A."/>
            <person name="Gujja S."/>
            <person name="Heiman D."/>
            <person name="Hepburn T."/>
            <person name="Howarth C."/>
            <person name="Jen D."/>
            <person name="Larson L."/>
            <person name="Lewis B."/>
            <person name="Mehta T."/>
            <person name="Park D."/>
            <person name="Pearson M."/>
            <person name="Roberts A."/>
            <person name="Saif S."/>
            <person name="Shenoy N."/>
            <person name="Sisk P."/>
            <person name="Stolte C."/>
            <person name="Sykes S."/>
            <person name="Walk T."/>
            <person name="White J."/>
            <person name="Yandava C."/>
            <person name="Burger G."/>
            <person name="Gray M.W."/>
            <person name="Holland P.W.H."/>
            <person name="King N."/>
            <person name="Lang F.B.F."/>
            <person name="Roger A.J."/>
            <person name="Ruiz-Trillo I."/>
            <person name="Lander E."/>
            <person name="Nusbaum C."/>
        </authorList>
    </citation>
    <scope>NUCLEOTIDE SEQUENCE [LARGE SCALE GENOMIC DNA]</scope>
    <source>
        <strain evidence="13">ATCC 38327</strain>
    </source>
</reference>
<gene>
    <name evidence="12" type="ORF">AMAG_14476</name>
</gene>
<dbReference type="InterPro" id="IPR018488">
    <property type="entry name" value="cNMP-bd_CS"/>
</dbReference>
<dbReference type="PROSITE" id="PS50042">
    <property type="entry name" value="CNMP_BINDING_3"/>
    <property type="match status" value="1"/>
</dbReference>
<keyword evidence="3 10" id="KW-0812">Transmembrane</keyword>
<dbReference type="STRING" id="578462.A0A0L0T6G1"/>
<evidence type="ECO:0000256" key="2">
    <source>
        <dbReference type="ARBA" id="ARBA00022448"/>
    </source>
</evidence>
<feature type="transmembrane region" description="Helical" evidence="10">
    <location>
        <begin position="228"/>
        <end position="246"/>
    </location>
</feature>
<evidence type="ECO:0000313" key="13">
    <source>
        <dbReference type="Proteomes" id="UP000054350"/>
    </source>
</evidence>
<evidence type="ECO:0000256" key="3">
    <source>
        <dbReference type="ARBA" id="ARBA00022692"/>
    </source>
</evidence>
<keyword evidence="5" id="KW-0406">Ion transport</keyword>
<evidence type="ECO:0000256" key="9">
    <source>
        <dbReference type="SAM" id="MobiDB-lite"/>
    </source>
</evidence>
<dbReference type="InterPro" id="IPR003938">
    <property type="entry name" value="K_chnl_volt-dep_EAG/ELK/ERG"/>
</dbReference>
<dbReference type="VEuPathDB" id="FungiDB:AMAG_14476"/>
<evidence type="ECO:0000256" key="6">
    <source>
        <dbReference type="ARBA" id="ARBA00023136"/>
    </source>
</evidence>